<dbReference type="EMBL" id="UGTB01000004">
    <property type="protein sequence ID" value="SUB61940.1"/>
    <property type="molecule type" value="Genomic_DNA"/>
</dbReference>
<accession>A0A379CHY2</accession>
<feature type="region of interest" description="Disordered" evidence="1">
    <location>
        <begin position="133"/>
        <end position="163"/>
    </location>
</feature>
<dbReference type="RefSeq" id="WP_002846473.1">
    <property type="nucleotide sequence ID" value="NZ_FOVA01000005.1"/>
</dbReference>
<feature type="chain" id="PRO_5016772480" evidence="2">
    <location>
        <begin position="28"/>
        <end position="183"/>
    </location>
</feature>
<reference evidence="3 4" key="1">
    <citation type="submission" date="2018-06" db="EMBL/GenBank/DDBJ databases">
        <authorList>
            <consortium name="Pathogen Informatics"/>
            <person name="Doyle S."/>
        </authorList>
    </citation>
    <scope>NUCLEOTIDE SEQUENCE [LARGE SCALE GENOMIC DNA]</scope>
    <source>
        <strain evidence="3 4">NCTC11460</strain>
    </source>
</reference>
<keyword evidence="2" id="KW-0732">Signal</keyword>
<evidence type="ECO:0000256" key="2">
    <source>
        <dbReference type="SAM" id="SignalP"/>
    </source>
</evidence>
<sequence>MKLFTKKTISYLLIISMILTPFTTAHANEDISQNDMIVEQNNTPDVEVYDTGIKINGTFYTKDEFSILLKSSREIPIRQKRTALTIPAAAGAYFIPGVGQVLITTTGIVILAGATIATGTWVSNRIISYFKEHTKNKRKSTHDKHTKPRPGRSNEKKKILKRVGNQKIKRNLSNLEKERNTNL</sequence>
<evidence type="ECO:0000313" key="3">
    <source>
        <dbReference type="EMBL" id="SUB61940.1"/>
    </source>
</evidence>
<proteinExistence type="predicted"/>
<organism evidence="3 4">
    <name type="scientific">Peptostreptococcus anaerobius</name>
    <dbReference type="NCBI Taxonomy" id="1261"/>
    <lineage>
        <taxon>Bacteria</taxon>
        <taxon>Bacillati</taxon>
        <taxon>Bacillota</taxon>
        <taxon>Clostridia</taxon>
        <taxon>Peptostreptococcales</taxon>
        <taxon>Peptostreptococcaceae</taxon>
        <taxon>Peptostreptococcus</taxon>
    </lineage>
</organism>
<dbReference type="Proteomes" id="UP000255101">
    <property type="component" value="Unassembled WGS sequence"/>
</dbReference>
<dbReference type="AlphaFoldDB" id="A0A379CHY2"/>
<gene>
    <name evidence="3" type="ORF">NCTC11460_01932</name>
</gene>
<feature type="signal peptide" evidence="2">
    <location>
        <begin position="1"/>
        <end position="27"/>
    </location>
</feature>
<feature type="compositionally biased region" description="Basic residues" evidence="1">
    <location>
        <begin position="134"/>
        <end position="150"/>
    </location>
</feature>
<protein>
    <submittedName>
        <fullName evidence="3">Uncharacterized protein</fullName>
    </submittedName>
</protein>
<name>A0A379CHY2_9FIRM</name>
<evidence type="ECO:0000256" key="1">
    <source>
        <dbReference type="SAM" id="MobiDB-lite"/>
    </source>
</evidence>
<evidence type="ECO:0000313" key="4">
    <source>
        <dbReference type="Proteomes" id="UP000255101"/>
    </source>
</evidence>